<evidence type="ECO:0000313" key="4">
    <source>
        <dbReference type="Proteomes" id="UP000562027"/>
    </source>
</evidence>
<feature type="domain" description="Ice-binding protein C-terminal" evidence="2">
    <location>
        <begin position="189"/>
        <end position="213"/>
    </location>
</feature>
<name>A0A840L536_9BURK</name>
<dbReference type="AlphaFoldDB" id="A0A840L536"/>
<evidence type="ECO:0000313" key="3">
    <source>
        <dbReference type="EMBL" id="MBB4841943.1"/>
    </source>
</evidence>
<organism evidence="3 4">
    <name type="scientific">Roseateles oligotrophus</name>
    <dbReference type="NCBI Taxonomy" id="1769250"/>
    <lineage>
        <taxon>Bacteria</taxon>
        <taxon>Pseudomonadati</taxon>
        <taxon>Pseudomonadota</taxon>
        <taxon>Betaproteobacteria</taxon>
        <taxon>Burkholderiales</taxon>
        <taxon>Sphaerotilaceae</taxon>
        <taxon>Roseateles</taxon>
    </lineage>
</organism>
<dbReference type="RefSeq" id="WP_184295741.1">
    <property type="nucleotide sequence ID" value="NZ_JACHLP010000001.1"/>
</dbReference>
<feature type="signal peptide" evidence="1">
    <location>
        <begin position="1"/>
        <end position="22"/>
    </location>
</feature>
<dbReference type="EMBL" id="JACHLP010000001">
    <property type="protein sequence ID" value="MBB4841943.1"/>
    <property type="molecule type" value="Genomic_DNA"/>
</dbReference>
<reference evidence="3 4" key="1">
    <citation type="submission" date="2020-08" db="EMBL/GenBank/DDBJ databases">
        <title>Functional genomics of gut bacteria from endangered species of beetles.</title>
        <authorList>
            <person name="Carlos-Shanley C."/>
        </authorList>
    </citation>
    <scope>NUCLEOTIDE SEQUENCE [LARGE SCALE GENOMIC DNA]</scope>
    <source>
        <strain evidence="3 4">S00239</strain>
    </source>
</reference>
<keyword evidence="1" id="KW-0732">Signal</keyword>
<dbReference type="Proteomes" id="UP000562027">
    <property type="component" value="Unassembled WGS sequence"/>
</dbReference>
<evidence type="ECO:0000259" key="2">
    <source>
        <dbReference type="Pfam" id="PF07589"/>
    </source>
</evidence>
<accession>A0A840L536</accession>
<comment type="caution">
    <text evidence="3">The sequence shown here is derived from an EMBL/GenBank/DDBJ whole genome shotgun (WGS) entry which is preliminary data.</text>
</comment>
<evidence type="ECO:0000256" key="1">
    <source>
        <dbReference type="SAM" id="SignalP"/>
    </source>
</evidence>
<feature type="chain" id="PRO_5032829186" description="Ice-binding protein C-terminal domain-containing protein" evidence="1">
    <location>
        <begin position="23"/>
        <end position="217"/>
    </location>
</feature>
<keyword evidence="4" id="KW-1185">Reference proteome</keyword>
<sequence length="217" mass="22030">MKILSQALVLSTLGLAGLAAQASVITFETASSTAGAQASAADYRSVVNAALAQPGAKLADIALYDGISNSSVFGGSNSNIAFRSTIDFGVAAGQAGSWSLRAGVDFGKGGAVFLDGVALGFKTNDMWWGGNYNDPSQSFSFSNINISAGQHKLQIFGLEGCCDGGQQAQFSINGAGFQSFAKTDGLISAVPEPSSYALMLAGLAAAGLVSRRRAAKP</sequence>
<dbReference type="Pfam" id="PF07589">
    <property type="entry name" value="PEP-CTERM"/>
    <property type="match status" value="1"/>
</dbReference>
<dbReference type="InterPro" id="IPR013424">
    <property type="entry name" value="Ice-binding_C"/>
</dbReference>
<gene>
    <name evidence="3" type="ORF">HNP55_000438</name>
</gene>
<protein>
    <recommendedName>
        <fullName evidence="2">Ice-binding protein C-terminal domain-containing protein</fullName>
    </recommendedName>
</protein>
<dbReference type="NCBIfam" id="NF038118">
    <property type="entry name" value="PEP_CTERM_CCXG"/>
    <property type="match status" value="1"/>
</dbReference>
<proteinExistence type="predicted"/>
<dbReference type="NCBIfam" id="TIGR02595">
    <property type="entry name" value="PEP_CTERM"/>
    <property type="match status" value="1"/>
</dbReference>